<dbReference type="RefSeq" id="WP_183485263.1">
    <property type="nucleotide sequence ID" value="NZ_JBHUOV010000001.1"/>
</dbReference>
<feature type="transmembrane region" description="Helical" evidence="5">
    <location>
        <begin position="328"/>
        <end position="348"/>
    </location>
</feature>
<proteinExistence type="predicted"/>
<dbReference type="InterPro" id="IPR051533">
    <property type="entry name" value="WaaL-like"/>
</dbReference>
<name>A0ABW5WID7_9FLAO</name>
<feature type="transmembrane region" description="Helical" evidence="5">
    <location>
        <begin position="62"/>
        <end position="80"/>
    </location>
</feature>
<evidence type="ECO:0000259" key="6">
    <source>
        <dbReference type="Pfam" id="PF04932"/>
    </source>
</evidence>
<evidence type="ECO:0000256" key="4">
    <source>
        <dbReference type="ARBA" id="ARBA00023136"/>
    </source>
</evidence>
<dbReference type="GO" id="GO:0016874">
    <property type="term" value="F:ligase activity"/>
    <property type="evidence" value="ECO:0007669"/>
    <property type="project" value="UniProtKB-KW"/>
</dbReference>
<dbReference type="PANTHER" id="PTHR37422:SF13">
    <property type="entry name" value="LIPOPOLYSACCHARIDE BIOSYNTHESIS PROTEIN PA4999-RELATED"/>
    <property type="match status" value="1"/>
</dbReference>
<comment type="subcellular location">
    <subcellularLocation>
        <location evidence="1">Membrane</location>
        <topology evidence="1">Multi-pass membrane protein</topology>
    </subcellularLocation>
</comment>
<keyword evidence="4 5" id="KW-0472">Membrane</keyword>
<comment type="caution">
    <text evidence="7">The sequence shown here is derived from an EMBL/GenBank/DDBJ whole genome shotgun (WGS) entry which is preliminary data.</text>
</comment>
<accession>A0ABW5WID7</accession>
<feature type="transmembrane region" description="Helical" evidence="5">
    <location>
        <begin position="117"/>
        <end position="141"/>
    </location>
</feature>
<feature type="domain" description="O-antigen ligase-related" evidence="6">
    <location>
        <begin position="196"/>
        <end position="341"/>
    </location>
</feature>
<feature type="transmembrane region" description="Helical" evidence="5">
    <location>
        <begin position="357"/>
        <end position="375"/>
    </location>
</feature>
<feature type="transmembrane region" description="Helical" evidence="5">
    <location>
        <begin position="92"/>
        <end position="110"/>
    </location>
</feature>
<evidence type="ECO:0000256" key="5">
    <source>
        <dbReference type="SAM" id="Phobius"/>
    </source>
</evidence>
<sequence>MTAGFITNRININKAFLLLMFCLGLALPFKDQYGTIVTVILLVCAVVIFIKQKKLTNQSSYLYLVLIPALLIIPRLIGIITGDFDIAIKELIRALPLILIPLLFILSASLNNLEKYFYYGLALGLVLFMIICECHIIYAMIKGNEPLEYFFRWRHLNINFAKPLDQHPPYIGILIMWVFIKTLFNTYLNKRISYTLLVLLSFLLFQLLARNAIIILLIVVFVYALKRKKIKQLLLVGSLGLALLMIALFHPHQYLREKIVYKLNPFDKKHKDYRITRLDASIEVFKKAPVFGVGPNNDNDLRKIEYKKMHDYTAFERNYNSHNQFFEYLVSHGIIGLLCFITLLFILIKMTTKNKDYINLLLIMCFIVSCLTESVLERTLGVKYFSILIAFILLNHIKKHKQISLK</sequence>
<reference evidence="8" key="1">
    <citation type="journal article" date="2019" name="Int. J. Syst. Evol. Microbiol.">
        <title>The Global Catalogue of Microorganisms (GCM) 10K type strain sequencing project: providing services to taxonomists for standard genome sequencing and annotation.</title>
        <authorList>
            <consortium name="The Broad Institute Genomics Platform"/>
            <consortium name="The Broad Institute Genome Sequencing Center for Infectious Disease"/>
            <person name="Wu L."/>
            <person name="Ma J."/>
        </authorList>
    </citation>
    <scope>NUCLEOTIDE SEQUENCE [LARGE SCALE GENOMIC DNA]</scope>
    <source>
        <strain evidence="8">KCTC 32141</strain>
    </source>
</reference>
<keyword evidence="2 5" id="KW-0812">Transmembrane</keyword>
<feature type="transmembrane region" description="Helical" evidence="5">
    <location>
        <begin position="192"/>
        <end position="225"/>
    </location>
</feature>
<organism evidence="7 8">
    <name type="scientific">Lacinutrix iliipiscaria</name>
    <dbReference type="NCBI Taxonomy" id="1230532"/>
    <lineage>
        <taxon>Bacteria</taxon>
        <taxon>Pseudomonadati</taxon>
        <taxon>Bacteroidota</taxon>
        <taxon>Flavobacteriia</taxon>
        <taxon>Flavobacteriales</taxon>
        <taxon>Flavobacteriaceae</taxon>
        <taxon>Lacinutrix</taxon>
    </lineage>
</organism>
<evidence type="ECO:0000256" key="1">
    <source>
        <dbReference type="ARBA" id="ARBA00004141"/>
    </source>
</evidence>
<feature type="transmembrane region" description="Helical" evidence="5">
    <location>
        <begin position="12"/>
        <end position="27"/>
    </location>
</feature>
<dbReference type="EMBL" id="JBHUOV010000001">
    <property type="protein sequence ID" value="MFD2822498.1"/>
    <property type="molecule type" value="Genomic_DNA"/>
</dbReference>
<evidence type="ECO:0000313" key="8">
    <source>
        <dbReference type="Proteomes" id="UP001597533"/>
    </source>
</evidence>
<evidence type="ECO:0000313" key="7">
    <source>
        <dbReference type="EMBL" id="MFD2822498.1"/>
    </source>
</evidence>
<dbReference type="Proteomes" id="UP001597533">
    <property type="component" value="Unassembled WGS sequence"/>
</dbReference>
<evidence type="ECO:0000256" key="2">
    <source>
        <dbReference type="ARBA" id="ARBA00022692"/>
    </source>
</evidence>
<dbReference type="Pfam" id="PF04932">
    <property type="entry name" value="Wzy_C"/>
    <property type="match status" value="1"/>
</dbReference>
<feature type="transmembrane region" description="Helical" evidence="5">
    <location>
        <begin position="381"/>
        <end position="397"/>
    </location>
</feature>
<dbReference type="InterPro" id="IPR007016">
    <property type="entry name" value="O-antigen_ligase-rel_domated"/>
</dbReference>
<keyword evidence="8" id="KW-1185">Reference proteome</keyword>
<protein>
    <submittedName>
        <fullName evidence="7">O-antigen ligase family protein</fullName>
    </submittedName>
</protein>
<evidence type="ECO:0000256" key="3">
    <source>
        <dbReference type="ARBA" id="ARBA00022989"/>
    </source>
</evidence>
<feature type="transmembrane region" description="Helical" evidence="5">
    <location>
        <begin position="33"/>
        <end position="50"/>
    </location>
</feature>
<feature type="transmembrane region" description="Helical" evidence="5">
    <location>
        <begin position="232"/>
        <end position="250"/>
    </location>
</feature>
<dbReference type="PANTHER" id="PTHR37422">
    <property type="entry name" value="TEICHURONIC ACID BIOSYNTHESIS PROTEIN TUAE"/>
    <property type="match status" value="1"/>
</dbReference>
<gene>
    <name evidence="7" type="ORF">ACFS5M_02380</name>
</gene>
<keyword evidence="3 5" id="KW-1133">Transmembrane helix</keyword>
<keyword evidence="7" id="KW-0436">Ligase</keyword>